<organism evidence="1 2">
    <name type="scientific">Fusarium mangiferae</name>
    <name type="common">Mango malformation disease fungus</name>
    <dbReference type="NCBI Taxonomy" id="192010"/>
    <lineage>
        <taxon>Eukaryota</taxon>
        <taxon>Fungi</taxon>
        <taxon>Dikarya</taxon>
        <taxon>Ascomycota</taxon>
        <taxon>Pezizomycotina</taxon>
        <taxon>Sordariomycetes</taxon>
        <taxon>Hypocreomycetidae</taxon>
        <taxon>Hypocreales</taxon>
        <taxon>Nectriaceae</taxon>
        <taxon>Fusarium</taxon>
        <taxon>Fusarium fujikuroi species complex</taxon>
    </lineage>
</organism>
<evidence type="ECO:0000313" key="1">
    <source>
        <dbReference type="EMBL" id="CVL02111.1"/>
    </source>
</evidence>
<dbReference type="AlphaFoldDB" id="A0A1L7U3R3"/>
<dbReference type="Proteomes" id="UP000184255">
    <property type="component" value="Unassembled WGS sequence"/>
</dbReference>
<reference evidence="2" key="1">
    <citation type="journal article" date="2016" name="Genome Biol. Evol.">
        <title>Comparative 'omics' of the Fusarium fujikuroi species complex highlights differences in genetic potential and metabolite synthesis.</title>
        <authorList>
            <person name="Niehaus E.-M."/>
            <person name="Muensterkoetter M."/>
            <person name="Proctor R.H."/>
            <person name="Brown D.W."/>
            <person name="Sharon A."/>
            <person name="Idan Y."/>
            <person name="Oren-Young L."/>
            <person name="Sieber C.M."/>
            <person name="Novak O."/>
            <person name="Pencik A."/>
            <person name="Tarkowska D."/>
            <person name="Hromadova K."/>
            <person name="Freeman S."/>
            <person name="Maymon M."/>
            <person name="Elazar M."/>
            <person name="Youssef S.A."/>
            <person name="El-Shabrawy E.S.M."/>
            <person name="Shalaby A.B.A."/>
            <person name="Houterman P."/>
            <person name="Brock N.L."/>
            <person name="Burkhardt I."/>
            <person name="Tsavkelova E.A."/>
            <person name="Dickschat J.S."/>
            <person name="Galuszka P."/>
            <person name="Gueldener U."/>
            <person name="Tudzynski B."/>
        </authorList>
    </citation>
    <scope>NUCLEOTIDE SEQUENCE [LARGE SCALE GENOMIC DNA]</scope>
    <source>
        <strain evidence="2">MRC7560</strain>
    </source>
</reference>
<accession>A0A1L7U3R3</accession>
<dbReference type="EMBL" id="FCQH01000012">
    <property type="protein sequence ID" value="CVL02111.1"/>
    <property type="molecule type" value="Genomic_DNA"/>
</dbReference>
<sequence length="85" mass="9577">MSRDSNIGDNTDHSARTVYIPYKLVRAEDLEAIDKKLPDFFPGGVCMTTTTEAMAHYKIEGLVVKGSADFNLLRKLQELELVMKE</sequence>
<proteinExistence type="predicted"/>
<name>A0A1L7U3R3_FUSMA</name>
<protein>
    <submittedName>
        <fullName evidence="1">Uncharacterized protein</fullName>
    </submittedName>
</protein>
<comment type="caution">
    <text evidence="1">The sequence shown here is derived from an EMBL/GenBank/DDBJ whole genome shotgun (WGS) entry which is preliminary data.</text>
</comment>
<gene>
    <name evidence="1" type="ORF">FMAN_08223</name>
</gene>
<dbReference type="RefSeq" id="XP_041687430.1">
    <property type="nucleotide sequence ID" value="XM_041821673.1"/>
</dbReference>
<dbReference type="GeneID" id="65087483"/>
<evidence type="ECO:0000313" key="2">
    <source>
        <dbReference type="Proteomes" id="UP000184255"/>
    </source>
</evidence>
<dbReference type="VEuPathDB" id="FungiDB:FMAN_08223"/>
<keyword evidence="2" id="KW-1185">Reference proteome</keyword>